<dbReference type="Gene3D" id="3.30.60.230">
    <property type="entry name" value="Lsr2, dimerization domain"/>
    <property type="match status" value="1"/>
</dbReference>
<reference evidence="6" key="1">
    <citation type="journal article" date="2019" name="Int. J. Syst. Evol. Microbiol.">
        <title>The Global Catalogue of Microorganisms (GCM) 10K type strain sequencing project: providing services to taxonomists for standard genome sequencing and annotation.</title>
        <authorList>
            <consortium name="The Broad Institute Genomics Platform"/>
            <consortium name="The Broad Institute Genome Sequencing Center for Infectious Disease"/>
            <person name="Wu L."/>
            <person name="Ma J."/>
        </authorList>
    </citation>
    <scope>NUCLEOTIDE SEQUENCE [LARGE SCALE GENOMIC DNA]</scope>
    <source>
        <strain evidence="6">JCM 18126</strain>
    </source>
</reference>
<dbReference type="Proteomes" id="UP001501195">
    <property type="component" value="Unassembled WGS sequence"/>
</dbReference>
<evidence type="ECO:0000256" key="2">
    <source>
        <dbReference type="SAM" id="MobiDB-lite"/>
    </source>
</evidence>
<gene>
    <name evidence="5" type="ORF">GCM10023225_15530</name>
</gene>
<evidence type="ECO:0000313" key="6">
    <source>
        <dbReference type="Proteomes" id="UP001501195"/>
    </source>
</evidence>
<dbReference type="Pfam" id="PF23359">
    <property type="entry name" value="Lsr2_DNA-bd"/>
    <property type="match status" value="1"/>
</dbReference>
<organism evidence="5 6">
    <name type="scientific">Kineococcus glutinatus</name>
    <dbReference type="NCBI Taxonomy" id="1070872"/>
    <lineage>
        <taxon>Bacteria</taxon>
        <taxon>Bacillati</taxon>
        <taxon>Actinomycetota</taxon>
        <taxon>Actinomycetes</taxon>
        <taxon>Kineosporiales</taxon>
        <taxon>Kineosporiaceae</taxon>
        <taxon>Kineococcus</taxon>
    </lineage>
</organism>
<feature type="domain" description="Lsr2 dimerization" evidence="3">
    <location>
        <begin position="1"/>
        <end position="57"/>
    </location>
</feature>
<feature type="domain" description="Lsr2 DNA-binding" evidence="4">
    <location>
        <begin position="82"/>
        <end position="114"/>
    </location>
</feature>
<dbReference type="InterPro" id="IPR024412">
    <property type="entry name" value="Lsr2_dim_dom"/>
</dbReference>
<dbReference type="EMBL" id="BAABIL010000204">
    <property type="protein sequence ID" value="GAA4975315.1"/>
    <property type="molecule type" value="Genomic_DNA"/>
</dbReference>
<dbReference type="InterPro" id="IPR036625">
    <property type="entry name" value="E3-bd_dom_sf"/>
</dbReference>
<evidence type="ECO:0000259" key="4">
    <source>
        <dbReference type="Pfam" id="PF23359"/>
    </source>
</evidence>
<evidence type="ECO:0000259" key="3">
    <source>
        <dbReference type="Pfam" id="PF11774"/>
    </source>
</evidence>
<proteinExistence type="predicted"/>
<dbReference type="Pfam" id="PF11774">
    <property type="entry name" value="Lsr2"/>
    <property type="match status" value="1"/>
</dbReference>
<dbReference type="InterPro" id="IPR042261">
    <property type="entry name" value="Lsr2-like_dimerization"/>
</dbReference>
<evidence type="ECO:0000256" key="1">
    <source>
        <dbReference type="ARBA" id="ARBA00023125"/>
    </source>
</evidence>
<name>A0ABP9HPQ4_9ACTN</name>
<sequence>MAQKTTVQLIDDLDGSEATATVRFSLDGVEYEIDLSDEHIDQLHEVLAPYVEAGRQTNGRSSGAGRQRRGKATSTKSITAVDLNAVRTWAREHGHKVSDRGRISNELLAKYQEAHAS</sequence>
<dbReference type="RefSeq" id="WP_345711879.1">
    <property type="nucleotide sequence ID" value="NZ_BAABIL010000204.1"/>
</dbReference>
<comment type="caution">
    <text evidence="5">The sequence shown here is derived from an EMBL/GenBank/DDBJ whole genome shotgun (WGS) entry which is preliminary data.</text>
</comment>
<accession>A0ABP9HPQ4</accession>
<keyword evidence="1" id="KW-0238">DNA-binding</keyword>
<protein>
    <submittedName>
        <fullName evidence="5">Lsr2 family protein</fullName>
    </submittedName>
</protein>
<keyword evidence="6" id="KW-1185">Reference proteome</keyword>
<dbReference type="InterPro" id="IPR055370">
    <property type="entry name" value="Lsr2_DNA-bd"/>
</dbReference>
<feature type="region of interest" description="Disordered" evidence="2">
    <location>
        <begin position="53"/>
        <end position="76"/>
    </location>
</feature>
<dbReference type="Gene3D" id="4.10.320.10">
    <property type="entry name" value="E3-binding domain"/>
    <property type="match status" value="1"/>
</dbReference>
<evidence type="ECO:0000313" key="5">
    <source>
        <dbReference type="EMBL" id="GAA4975315.1"/>
    </source>
</evidence>